<accession>A0A0C3AA95</accession>
<dbReference type="AlphaFoldDB" id="A0A0C3AA95"/>
<sequence>MTLLVRFDDRALGPDGAVIYQNRTVLLVRTKWGRIVEQEDYYEDTARIGDFDRRLREIEAGRACGTVAE</sequence>
<protein>
    <submittedName>
        <fullName evidence="1">Uncharacterized protein</fullName>
    </submittedName>
</protein>
<evidence type="ECO:0000313" key="1">
    <source>
        <dbReference type="EMBL" id="KAB2585298.1"/>
    </source>
</evidence>
<dbReference type="KEGG" id="reb:XU06_13660"/>
<organism evidence="1 2">
    <name type="scientific">Rhodococcus erythropolis</name>
    <name type="common">Arthrobacter picolinophilus</name>
    <dbReference type="NCBI Taxonomy" id="1833"/>
    <lineage>
        <taxon>Bacteria</taxon>
        <taxon>Bacillati</taxon>
        <taxon>Actinomycetota</taxon>
        <taxon>Actinomycetes</taxon>
        <taxon>Mycobacteriales</taxon>
        <taxon>Nocardiaceae</taxon>
        <taxon>Rhodococcus</taxon>
        <taxon>Rhodococcus erythropolis group</taxon>
    </lineage>
</organism>
<dbReference type="EMBL" id="MRBO01000349">
    <property type="protein sequence ID" value="KAB2585298.1"/>
    <property type="molecule type" value="Genomic_DNA"/>
</dbReference>
<gene>
    <name evidence="1" type="ORF">BS297_11110</name>
</gene>
<reference evidence="1 2" key="1">
    <citation type="journal article" date="2017" name="Poromechanics V (2013)">
        <title>Genomic Characterization of the Arsenic-Tolerant Actinobacterium, &lt;i&gt;Rhodococcus erythropolis&lt;/i&gt; S43.</title>
        <authorList>
            <person name="Retamal-Morales G."/>
            <person name="Mehnert M."/>
            <person name="Schwabe R."/>
            <person name="Tischler D."/>
            <person name="Schloemann M."/>
            <person name="Levican G.J."/>
        </authorList>
    </citation>
    <scope>NUCLEOTIDE SEQUENCE [LARGE SCALE GENOMIC DNA]</scope>
    <source>
        <strain evidence="1 2">S43</strain>
    </source>
</reference>
<proteinExistence type="predicted"/>
<dbReference type="Proteomes" id="UP000325576">
    <property type="component" value="Unassembled WGS sequence"/>
</dbReference>
<name>A0A0C3AA95_RHOER</name>
<comment type="caution">
    <text evidence="1">The sequence shown here is derived from an EMBL/GenBank/DDBJ whole genome shotgun (WGS) entry which is preliminary data.</text>
</comment>
<evidence type="ECO:0000313" key="2">
    <source>
        <dbReference type="Proteomes" id="UP000325576"/>
    </source>
</evidence>